<dbReference type="Proteomes" id="UP000660262">
    <property type="component" value="Unassembled WGS sequence"/>
</dbReference>
<dbReference type="PANTHER" id="PTHR46781">
    <property type="entry name" value="ALPHA 1,4-GLYCOSYLTRANSFERASE FAMILY PROTEIN"/>
    <property type="match status" value="1"/>
</dbReference>
<dbReference type="OrthoDB" id="409543at2759"/>
<dbReference type="InterPro" id="IPR029044">
    <property type="entry name" value="Nucleotide-diphossugar_trans"/>
</dbReference>
<gene>
    <name evidence="2" type="ORF">PPROV_000075200</name>
</gene>
<comment type="caution">
    <text evidence="2">The sequence shown here is derived from an EMBL/GenBank/DDBJ whole genome shotgun (WGS) entry which is preliminary data.</text>
</comment>
<accession>A0A830H4D8</accession>
<protein>
    <recommendedName>
        <fullName evidence="1">Alpha 1,4-glycosyltransferase domain-containing protein</fullName>
    </recommendedName>
</protein>
<dbReference type="InterPro" id="IPR007652">
    <property type="entry name" value="A1-4-GlycosylTfrase_dom"/>
</dbReference>
<dbReference type="PANTHER" id="PTHR46781:SF5">
    <property type="entry name" value="ALPHA 1,4-GLYCOSYLTRANSFERASE FAMILY PROTEIN"/>
    <property type="match status" value="1"/>
</dbReference>
<sequence>MRDMSSLRNCVGTELSGAHGEAKVLNGAVLVFDKGSRFMWEAMVEYNTTYRIDSWGWNGPELVTRVARRFPQGDELRILPTIAFYPIHWARVRKFFTTDDLPEQHAVWEKMERETFLFHYWNKITKKLVPSPGSLMYKVLNNYCLKCDDTGVDG</sequence>
<dbReference type="Pfam" id="PF04572">
    <property type="entry name" value="Gb3_synth"/>
    <property type="match status" value="1"/>
</dbReference>
<dbReference type="SUPFAM" id="SSF53448">
    <property type="entry name" value="Nucleotide-diphospho-sugar transferases"/>
    <property type="match status" value="1"/>
</dbReference>
<dbReference type="InterPro" id="IPR044789">
    <property type="entry name" value="Put_A1-4-GlycosylTfrase_plant"/>
</dbReference>
<keyword evidence="3" id="KW-1185">Reference proteome</keyword>
<reference evidence="2" key="1">
    <citation type="submission" date="2020-10" db="EMBL/GenBank/DDBJ databases">
        <title>Unveiling of a novel bifunctional photoreceptor, Dualchrome1, isolated from a cosmopolitan green alga.</title>
        <authorList>
            <person name="Suzuki S."/>
            <person name="Kawachi M."/>
        </authorList>
    </citation>
    <scope>NUCLEOTIDE SEQUENCE</scope>
    <source>
        <strain evidence="2">NIES 2893</strain>
    </source>
</reference>
<dbReference type="AlphaFoldDB" id="A0A830H4D8"/>
<dbReference type="EMBL" id="BNJQ01000002">
    <property type="protein sequence ID" value="GHP01996.1"/>
    <property type="molecule type" value="Genomic_DNA"/>
</dbReference>
<evidence type="ECO:0000313" key="2">
    <source>
        <dbReference type="EMBL" id="GHP01996.1"/>
    </source>
</evidence>
<name>A0A830H4D8_9CHLO</name>
<evidence type="ECO:0000313" key="3">
    <source>
        <dbReference type="Proteomes" id="UP000660262"/>
    </source>
</evidence>
<feature type="domain" description="Alpha 1,4-glycosyltransferase" evidence="1">
    <location>
        <begin position="32"/>
        <end position="147"/>
    </location>
</feature>
<evidence type="ECO:0000259" key="1">
    <source>
        <dbReference type="Pfam" id="PF04572"/>
    </source>
</evidence>
<organism evidence="2 3">
    <name type="scientific">Pycnococcus provasolii</name>
    <dbReference type="NCBI Taxonomy" id="41880"/>
    <lineage>
        <taxon>Eukaryota</taxon>
        <taxon>Viridiplantae</taxon>
        <taxon>Chlorophyta</taxon>
        <taxon>Pseudoscourfieldiophyceae</taxon>
        <taxon>Pseudoscourfieldiales</taxon>
        <taxon>Pycnococcaceae</taxon>
        <taxon>Pycnococcus</taxon>
    </lineage>
</organism>
<proteinExistence type="predicted"/>